<evidence type="ECO:0000256" key="1">
    <source>
        <dbReference type="SAM" id="MobiDB-lite"/>
    </source>
</evidence>
<name>A0AB34H9T2_ESCRO</name>
<dbReference type="AlphaFoldDB" id="A0AB34H9T2"/>
<feature type="region of interest" description="Disordered" evidence="1">
    <location>
        <begin position="119"/>
        <end position="175"/>
    </location>
</feature>
<proteinExistence type="predicted"/>
<feature type="compositionally biased region" description="Low complexity" evidence="1">
    <location>
        <begin position="40"/>
        <end position="54"/>
    </location>
</feature>
<gene>
    <name evidence="2" type="ORF">J1605_022084</name>
</gene>
<dbReference type="Proteomes" id="UP001159641">
    <property type="component" value="Unassembled WGS sequence"/>
</dbReference>
<sequence>MMLESRAGGASPPPLDPVGRAAGRAGEAGRRAPPSSGRGLSALPRPAGARPPAVLRPAAPRCLAGGVPARPAAFPRGRARVRLVRFGEIFLPTPCRVSPPPSLLRLLLPEPCPQGVSGDQVGAVPGPRAGPRAGPGGEGADQGGPGRCRRAGGRGPREPCRPQPGLKLWHRIPGL</sequence>
<comment type="caution">
    <text evidence="2">The sequence shown here is derived from an EMBL/GenBank/DDBJ whole genome shotgun (WGS) entry which is preliminary data.</text>
</comment>
<reference evidence="2 3" key="1">
    <citation type="submission" date="2022-11" db="EMBL/GenBank/DDBJ databases">
        <title>Whole genome sequence of Eschrichtius robustus ER-17-0199.</title>
        <authorList>
            <person name="Bruniche-Olsen A."/>
            <person name="Black A.N."/>
            <person name="Fields C.J."/>
            <person name="Walden K."/>
            <person name="Dewoody J.A."/>
        </authorList>
    </citation>
    <scope>NUCLEOTIDE SEQUENCE [LARGE SCALE GENOMIC DNA]</scope>
    <source>
        <strain evidence="2">ER-17-0199</strain>
        <tissue evidence="2">Blubber</tissue>
    </source>
</reference>
<protein>
    <submittedName>
        <fullName evidence="2">Uncharacterized protein</fullName>
    </submittedName>
</protein>
<dbReference type="EMBL" id="JAIQCJ010001425">
    <property type="protein sequence ID" value="KAJ8789557.1"/>
    <property type="molecule type" value="Genomic_DNA"/>
</dbReference>
<feature type="compositionally biased region" description="Low complexity" evidence="1">
    <location>
        <begin position="121"/>
        <end position="132"/>
    </location>
</feature>
<evidence type="ECO:0000313" key="3">
    <source>
        <dbReference type="Proteomes" id="UP001159641"/>
    </source>
</evidence>
<feature type="region of interest" description="Disordered" evidence="1">
    <location>
        <begin position="1"/>
        <end position="54"/>
    </location>
</feature>
<organism evidence="2 3">
    <name type="scientific">Eschrichtius robustus</name>
    <name type="common">California gray whale</name>
    <name type="synonym">Eschrichtius gibbosus</name>
    <dbReference type="NCBI Taxonomy" id="9764"/>
    <lineage>
        <taxon>Eukaryota</taxon>
        <taxon>Metazoa</taxon>
        <taxon>Chordata</taxon>
        <taxon>Craniata</taxon>
        <taxon>Vertebrata</taxon>
        <taxon>Euteleostomi</taxon>
        <taxon>Mammalia</taxon>
        <taxon>Eutheria</taxon>
        <taxon>Laurasiatheria</taxon>
        <taxon>Artiodactyla</taxon>
        <taxon>Whippomorpha</taxon>
        <taxon>Cetacea</taxon>
        <taxon>Mysticeti</taxon>
        <taxon>Eschrichtiidae</taxon>
        <taxon>Eschrichtius</taxon>
    </lineage>
</organism>
<feature type="compositionally biased region" description="Gly residues" evidence="1">
    <location>
        <begin position="133"/>
        <end position="146"/>
    </location>
</feature>
<evidence type="ECO:0000313" key="2">
    <source>
        <dbReference type="EMBL" id="KAJ8789557.1"/>
    </source>
</evidence>
<accession>A0AB34H9T2</accession>
<keyword evidence="3" id="KW-1185">Reference proteome</keyword>